<reference evidence="3" key="2">
    <citation type="submission" date="2020-01" db="EMBL/GenBank/DDBJ databases">
        <authorList>
            <person name="Campanaro S."/>
        </authorList>
    </citation>
    <scope>NUCLEOTIDE SEQUENCE</scope>
    <source>
        <strain evidence="3">AS06rmzACSIP_7</strain>
    </source>
</reference>
<feature type="domain" description="Prephenate/arogenate dehydrogenase" evidence="2">
    <location>
        <begin position="1"/>
        <end position="262"/>
    </location>
</feature>
<dbReference type="SUPFAM" id="SSF51735">
    <property type="entry name" value="NAD(P)-binding Rossmann-fold domains"/>
    <property type="match status" value="1"/>
</dbReference>
<dbReference type="Gene3D" id="3.40.50.720">
    <property type="entry name" value="NAD(P)-binding Rossmann-like Domain"/>
    <property type="match status" value="1"/>
</dbReference>
<evidence type="ECO:0000313" key="3">
    <source>
        <dbReference type="EMBL" id="NLW34740.1"/>
    </source>
</evidence>
<dbReference type="PROSITE" id="PS51176">
    <property type="entry name" value="PDH_ADH"/>
    <property type="match status" value="1"/>
</dbReference>
<comment type="caution">
    <text evidence="3">The sequence shown here is derived from an EMBL/GenBank/DDBJ whole genome shotgun (WGS) entry which is preliminary data.</text>
</comment>
<dbReference type="Proteomes" id="UP000777265">
    <property type="component" value="Unassembled WGS sequence"/>
</dbReference>
<organism evidence="3 4">
    <name type="scientific">Syntrophorhabdus aromaticivorans</name>
    <dbReference type="NCBI Taxonomy" id="328301"/>
    <lineage>
        <taxon>Bacteria</taxon>
        <taxon>Pseudomonadati</taxon>
        <taxon>Thermodesulfobacteriota</taxon>
        <taxon>Syntrophorhabdia</taxon>
        <taxon>Syntrophorhabdales</taxon>
        <taxon>Syntrophorhabdaceae</taxon>
        <taxon>Syntrophorhabdus</taxon>
    </lineage>
</organism>
<dbReference type="InterPro" id="IPR003099">
    <property type="entry name" value="Prephen_DH"/>
</dbReference>
<dbReference type="InterPro" id="IPR050812">
    <property type="entry name" value="Preph/Arog_dehydrog"/>
</dbReference>
<dbReference type="PANTHER" id="PTHR21363:SF0">
    <property type="entry name" value="PREPHENATE DEHYDROGENASE [NADP(+)]"/>
    <property type="match status" value="1"/>
</dbReference>
<sequence length="262" mass="29455">MKIAILGAGRMGSWLAKEFSKGHEVGVYEKDSTKRTVLEQVRVFEALEELALFGPNLLVNTVSLDATVPVFYEIEKYLPGDCIIADLASIKGVVADYYRKCPFKFASIHPMFGPTFADLGSLKEENAIVIKESCPDGTVFFRQFFEKLGVRVFEYSFAEHDAMMAYSLTLPFICSLAFSACCDTDTVPGTTFVKHMNIAKGLLSEDDHLLAEILFNPSSIRELERVTAKLEYLKHIIGEQDEEELKDFLQRLRNNVFPGDHS</sequence>
<dbReference type="GO" id="GO:0004665">
    <property type="term" value="F:prephenate dehydrogenase (NADP+) activity"/>
    <property type="evidence" value="ECO:0007669"/>
    <property type="project" value="InterPro"/>
</dbReference>
<evidence type="ECO:0000259" key="2">
    <source>
        <dbReference type="PROSITE" id="PS51176"/>
    </source>
</evidence>
<dbReference type="PANTHER" id="PTHR21363">
    <property type="entry name" value="PREPHENATE DEHYDROGENASE"/>
    <property type="match status" value="1"/>
</dbReference>
<dbReference type="EMBL" id="JAAYEE010000080">
    <property type="protein sequence ID" value="NLW34740.1"/>
    <property type="molecule type" value="Genomic_DNA"/>
</dbReference>
<dbReference type="GO" id="GO:0008977">
    <property type="term" value="F:prephenate dehydrogenase (NAD+) activity"/>
    <property type="evidence" value="ECO:0007669"/>
    <property type="project" value="InterPro"/>
</dbReference>
<gene>
    <name evidence="3" type="ORF">GXY80_04555</name>
</gene>
<dbReference type="InterPro" id="IPR036291">
    <property type="entry name" value="NAD(P)-bd_dom_sf"/>
</dbReference>
<evidence type="ECO:0000313" key="4">
    <source>
        <dbReference type="Proteomes" id="UP000777265"/>
    </source>
</evidence>
<protein>
    <submittedName>
        <fullName evidence="3">Prephenate dehydrogenase</fullName>
    </submittedName>
</protein>
<accession>A0A971M307</accession>
<dbReference type="Gene3D" id="1.10.3660.10">
    <property type="entry name" value="6-phosphogluconate dehydrogenase C-terminal like domain"/>
    <property type="match status" value="1"/>
</dbReference>
<dbReference type="InterPro" id="IPR008927">
    <property type="entry name" value="6-PGluconate_DH-like_C_sf"/>
</dbReference>
<reference evidence="3" key="1">
    <citation type="journal article" date="2020" name="Biotechnol. Biofuels">
        <title>New insights from the biogas microbiome by comprehensive genome-resolved metagenomics of nearly 1600 species originating from multiple anaerobic digesters.</title>
        <authorList>
            <person name="Campanaro S."/>
            <person name="Treu L."/>
            <person name="Rodriguez-R L.M."/>
            <person name="Kovalovszki A."/>
            <person name="Ziels R.M."/>
            <person name="Maus I."/>
            <person name="Zhu X."/>
            <person name="Kougias P.G."/>
            <person name="Basile A."/>
            <person name="Luo G."/>
            <person name="Schluter A."/>
            <person name="Konstantinidis K.T."/>
            <person name="Angelidaki I."/>
        </authorList>
    </citation>
    <scope>NUCLEOTIDE SEQUENCE</scope>
    <source>
        <strain evidence="3">AS06rmzACSIP_7</strain>
    </source>
</reference>
<dbReference type="GO" id="GO:0070403">
    <property type="term" value="F:NAD+ binding"/>
    <property type="evidence" value="ECO:0007669"/>
    <property type="project" value="TreeGrafter"/>
</dbReference>
<evidence type="ECO:0000256" key="1">
    <source>
        <dbReference type="ARBA" id="ARBA00023002"/>
    </source>
</evidence>
<keyword evidence="1" id="KW-0560">Oxidoreductase</keyword>
<dbReference type="AlphaFoldDB" id="A0A971M307"/>
<name>A0A971M307_9BACT</name>
<dbReference type="SUPFAM" id="SSF48179">
    <property type="entry name" value="6-phosphogluconate dehydrogenase C-terminal domain-like"/>
    <property type="match status" value="1"/>
</dbReference>
<proteinExistence type="predicted"/>
<dbReference type="GO" id="GO:0006571">
    <property type="term" value="P:tyrosine biosynthetic process"/>
    <property type="evidence" value="ECO:0007669"/>
    <property type="project" value="InterPro"/>
</dbReference>